<organism evidence="1 2">
    <name type="scientific">Azospira oryzae (strain ATCC BAA-33 / DSM 13638 / PS)</name>
    <name type="common">Dechlorosoma suillum</name>
    <dbReference type="NCBI Taxonomy" id="640081"/>
    <lineage>
        <taxon>Bacteria</taxon>
        <taxon>Pseudomonadati</taxon>
        <taxon>Pseudomonadota</taxon>
        <taxon>Betaproteobacteria</taxon>
        <taxon>Rhodocyclales</taxon>
        <taxon>Rhodocyclaceae</taxon>
        <taxon>Azospira</taxon>
    </lineage>
</organism>
<name>G8QN29_AZOOP</name>
<dbReference type="KEGG" id="dsu:Dsui_2518"/>
<evidence type="ECO:0000313" key="2">
    <source>
        <dbReference type="Proteomes" id="UP000005633"/>
    </source>
</evidence>
<dbReference type="STRING" id="640081.Dsui_2518"/>
<gene>
    <name evidence="1" type="ordered locus">Dsui_2518</name>
</gene>
<dbReference type="eggNOG" id="COG3350">
    <property type="taxonomic scope" value="Bacteria"/>
</dbReference>
<dbReference type="EMBL" id="CP003153">
    <property type="protein sequence ID" value="AEV26869.1"/>
    <property type="molecule type" value="Genomic_DNA"/>
</dbReference>
<dbReference type="Proteomes" id="UP000005633">
    <property type="component" value="Chromosome"/>
</dbReference>
<protein>
    <submittedName>
        <fullName evidence="1">Uncharacterized protein</fullName>
    </submittedName>
</protein>
<proteinExistence type="predicted"/>
<dbReference type="RefSeq" id="WP_014237552.1">
    <property type="nucleotide sequence ID" value="NC_016616.1"/>
</dbReference>
<accession>G8QN29</accession>
<reference evidence="1 2" key="1">
    <citation type="journal article" date="2012" name="J. Bacteriol.">
        <title>Complete genome sequence of the anaerobic perchlorate-reducing bacterium Azospira suillum strain PS.</title>
        <authorList>
            <person name="Byrne-Bailey K.G."/>
            <person name="Coates J.D."/>
        </authorList>
    </citation>
    <scope>NUCLEOTIDE SEQUENCE [LARGE SCALE GENOMIC DNA]</scope>
    <source>
        <strain evidence="2">ATCC BAA-33 / DSM 13638 / PS</strain>
    </source>
</reference>
<sequence length="157" mass="17158">MHEHHPITDPVCGMTVKPESPHRFDHAGREPAFAGRRCARIGCLAVRENGVVILAAGRKAFGRQHAAGLIDLMASGDQQFDQAVGPSLPHLLEGVGQFPQVMGVTTSYFNNYFSICPTVGQVNYGKRQWTLVCSFHRFHKRIGVIVGVYAPAGFGAW</sequence>
<dbReference type="HOGENOM" id="CLU_1674342_0_0_4"/>
<dbReference type="AlphaFoldDB" id="G8QN29"/>
<evidence type="ECO:0000313" key="1">
    <source>
        <dbReference type="EMBL" id="AEV26869.1"/>
    </source>
</evidence>